<dbReference type="HAMAP" id="MF_01201">
    <property type="entry name" value="Ala_racemase"/>
    <property type="match status" value="1"/>
</dbReference>
<evidence type="ECO:0000313" key="7">
    <source>
        <dbReference type="Proteomes" id="UP001597458"/>
    </source>
</evidence>
<dbReference type="InterPro" id="IPR020622">
    <property type="entry name" value="Ala_racemase_pyridoxalP-BS"/>
</dbReference>
<dbReference type="SMART" id="SM01005">
    <property type="entry name" value="Ala_racemase_C"/>
    <property type="match status" value="1"/>
</dbReference>
<feature type="domain" description="Alanine racemase C-terminal" evidence="5">
    <location>
        <begin position="249"/>
        <end position="375"/>
    </location>
</feature>
<dbReference type="PANTHER" id="PTHR30511:SF0">
    <property type="entry name" value="ALANINE RACEMASE, CATABOLIC-RELATED"/>
    <property type="match status" value="1"/>
</dbReference>
<dbReference type="Gene3D" id="2.40.37.10">
    <property type="entry name" value="Lyase, Ornithine Decarboxylase, Chain A, domain 1"/>
    <property type="match status" value="1"/>
</dbReference>
<feature type="binding site" evidence="4">
    <location>
        <position position="137"/>
    </location>
    <ligand>
        <name>substrate</name>
    </ligand>
</feature>
<dbReference type="InterPro" id="IPR029066">
    <property type="entry name" value="PLP-binding_barrel"/>
</dbReference>
<keyword evidence="3 4" id="KW-0413">Isomerase</keyword>
<evidence type="ECO:0000256" key="3">
    <source>
        <dbReference type="ARBA" id="ARBA00023235"/>
    </source>
</evidence>
<dbReference type="InterPro" id="IPR000821">
    <property type="entry name" value="Ala_racemase"/>
</dbReference>
<name>A0ABW5PR25_9BACI</name>
<comment type="function">
    <text evidence="4">Catalyzes the interconversion of L-alanine and D-alanine. May also act on other amino acids.</text>
</comment>
<comment type="pathway">
    <text evidence="4">Amino-acid biosynthesis; D-alanine biosynthesis; D-alanine from L-alanine: step 1/1.</text>
</comment>
<dbReference type="CDD" id="cd00430">
    <property type="entry name" value="PLPDE_III_AR"/>
    <property type="match status" value="1"/>
</dbReference>
<dbReference type="InterPro" id="IPR001608">
    <property type="entry name" value="Ala_racemase_N"/>
</dbReference>
<keyword evidence="7" id="KW-1185">Reference proteome</keyword>
<dbReference type="Gene3D" id="3.20.20.10">
    <property type="entry name" value="Alanine racemase"/>
    <property type="match status" value="1"/>
</dbReference>
<feature type="modified residue" description="N6-(pyridoxal phosphate)lysine" evidence="4">
    <location>
        <position position="40"/>
    </location>
</feature>
<sequence length="399" mass="45022">MEESFYRDTWATIDLDAIEHNVSKMKEHLPEDMSLMGVVKANAYGHGAVEVAKIALASGAEWLSVALLDEAIQLREAGIKAPILILSSIRPKDISIASKYHISLTVYQKEWVEEALTYYHDPSPVFLHVKCDTGMGRIGVRSDEELVDLLDSVKGDSRLVVEGAFTHFATADEKDESYFDQQFHRFNDMVSRMRKQGVDPNIIHCGNSAATLKYPTHKLFNLVRFGVAMYGMAPSPYMRDHLPFPLKPAFRLYSRLTNVKQVEQGTGISYGQTYHTKGKEWIGTIPIGYADGWSRSLSNRGSVLIDGEICEIVGRVCMDQLMCKLPKKWPIGECVTLIGEMGDKTISVDDIANLLQTINYEVVCMISYRVPRIYLRHGKQTKVYNPLIQKKVLYSESKE</sequence>
<dbReference type="NCBIfam" id="TIGR00492">
    <property type="entry name" value="alr"/>
    <property type="match status" value="1"/>
</dbReference>
<dbReference type="InterPro" id="IPR011079">
    <property type="entry name" value="Ala_racemase_C"/>
</dbReference>
<proteinExistence type="inferred from homology"/>
<dbReference type="InterPro" id="IPR009006">
    <property type="entry name" value="Ala_racemase/Decarboxylase_C"/>
</dbReference>
<evidence type="ECO:0000256" key="1">
    <source>
        <dbReference type="ARBA" id="ARBA00001933"/>
    </source>
</evidence>
<dbReference type="RefSeq" id="WP_141190801.1">
    <property type="nucleotide sequence ID" value="NZ_JBHUMR010000009.1"/>
</dbReference>
<evidence type="ECO:0000313" key="6">
    <source>
        <dbReference type="EMBL" id="MFD2617331.1"/>
    </source>
</evidence>
<evidence type="ECO:0000256" key="4">
    <source>
        <dbReference type="HAMAP-Rule" id="MF_01201"/>
    </source>
</evidence>
<dbReference type="Pfam" id="PF00842">
    <property type="entry name" value="Ala_racemase_C"/>
    <property type="match status" value="1"/>
</dbReference>
<evidence type="ECO:0000259" key="5">
    <source>
        <dbReference type="SMART" id="SM01005"/>
    </source>
</evidence>
<dbReference type="EMBL" id="JBHUMR010000009">
    <property type="protein sequence ID" value="MFD2617331.1"/>
    <property type="molecule type" value="Genomic_DNA"/>
</dbReference>
<dbReference type="SUPFAM" id="SSF51419">
    <property type="entry name" value="PLP-binding barrel"/>
    <property type="match status" value="1"/>
</dbReference>
<accession>A0ABW5PR25</accession>
<organism evidence="6 7">
    <name type="scientific">Terrilactibacillus laevilacticus</name>
    <dbReference type="NCBI Taxonomy" id="1380157"/>
    <lineage>
        <taxon>Bacteria</taxon>
        <taxon>Bacillati</taxon>
        <taxon>Bacillota</taxon>
        <taxon>Bacilli</taxon>
        <taxon>Bacillales</taxon>
        <taxon>Bacillaceae</taxon>
        <taxon>Terrilactibacillus</taxon>
    </lineage>
</organism>
<keyword evidence="2 4" id="KW-0663">Pyridoxal phosphate</keyword>
<dbReference type="PROSITE" id="PS00395">
    <property type="entry name" value="ALANINE_RACEMASE"/>
    <property type="match status" value="1"/>
</dbReference>
<comment type="similarity">
    <text evidence="4">Belongs to the alanine racemase family.</text>
</comment>
<dbReference type="EC" id="5.1.1.1" evidence="4"/>
<dbReference type="Proteomes" id="UP001597458">
    <property type="component" value="Unassembled WGS sequence"/>
</dbReference>
<feature type="binding site" evidence="4">
    <location>
        <position position="318"/>
    </location>
    <ligand>
        <name>substrate</name>
    </ligand>
</feature>
<dbReference type="PRINTS" id="PR00992">
    <property type="entry name" value="ALARACEMASE"/>
</dbReference>
<dbReference type="PANTHER" id="PTHR30511">
    <property type="entry name" value="ALANINE RACEMASE"/>
    <property type="match status" value="1"/>
</dbReference>
<comment type="caution">
    <text evidence="6">The sequence shown here is derived from an EMBL/GenBank/DDBJ whole genome shotgun (WGS) entry which is preliminary data.</text>
</comment>
<evidence type="ECO:0000256" key="2">
    <source>
        <dbReference type="ARBA" id="ARBA00022898"/>
    </source>
</evidence>
<protein>
    <recommendedName>
        <fullName evidence="4">Alanine racemase</fullName>
        <ecNumber evidence="4">5.1.1.1</ecNumber>
    </recommendedName>
</protein>
<gene>
    <name evidence="6" type="primary">alr</name>
    <name evidence="6" type="ORF">ACFSTF_08395</name>
</gene>
<feature type="active site" description="Proton acceptor; specific for D-alanine" evidence="4">
    <location>
        <position position="40"/>
    </location>
</feature>
<dbReference type="GO" id="GO:0008784">
    <property type="term" value="F:alanine racemase activity"/>
    <property type="evidence" value="ECO:0007669"/>
    <property type="project" value="UniProtKB-EC"/>
</dbReference>
<reference evidence="7" key="1">
    <citation type="journal article" date="2019" name="Int. J. Syst. Evol. Microbiol.">
        <title>The Global Catalogue of Microorganisms (GCM) 10K type strain sequencing project: providing services to taxonomists for standard genome sequencing and annotation.</title>
        <authorList>
            <consortium name="The Broad Institute Genomics Platform"/>
            <consortium name="The Broad Institute Genome Sequencing Center for Infectious Disease"/>
            <person name="Wu L."/>
            <person name="Ma J."/>
        </authorList>
    </citation>
    <scope>NUCLEOTIDE SEQUENCE [LARGE SCALE GENOMIC DNA]</scope>
    <source>
        <strain evidence="7">TISTR 2241</strain>
    </source>
</reference>
<comment type="catalytic activity">
    <reaction evidence="4">
        <text>L-alanine = D-alanine</text>
        <dbReference type="Rhea" id="RHEA:20249"/>
        <dbReference type="ChEBI" id="CHEBI:57416"/>
        <dbReference type="ChEBI" id="CHEBI:57972"/>
        <dbReference type="EC" id="5.1.1.1"/>
    </reaction>
</comment>
<feature type="active site" description="Proton acceptor; specific for L-alanine" evidence="4">
    <location>
        <position position="270"/>
    </location>
</feature>
<comment type="cofactor">
    <cofactor evidence="1 4">
        <name>pyridoxal 5'-phosphate</name>
        <dbReference type="ChEBI" id="CHEBI:597326"/>
    </cofactor>
</comment>
<dbReference type="SUPFAM" id="SSF50621">
    <property type="entry name" value="Alanine racemase C-terminal domain-like"/>
    <property type="match status" value="1"/>
</dbReference>
<dbReference type="Pfam" id="PF01168">
    <property type="entry name" value="Ala_racemase_N"/>
    <property type="match status" value="1"/>
</dbReference>